<gene>
    <name evidence="2" type="ORF">TM448A04350_0009</name>
</gene>
<protein>
    <submittedName>
        <fullName evidence="2">Uncharacterized protein</fullName>
    </submittedName>
</protein>
<dbReference type="AlphaFoldDB" id="A0A6H2A1N3"/>
<dbReference type="EMBL" id="MT144477">
    <property type="protein sequence ID" value="QJA54106.1"/>
    <property type="molecule type" value="Genomic_DNA"/>
</dbReference>
<keyword evidence="1" id="KW-1133">Transmembrane helix</keyword>
<proteinExistence type="predicted"/>
<evidence type="ECO:0000256" key="1">
    <source>
        <dbReference type="SAM" id="Phobius"/>
    </source>
</evidence>
<organism evidence="2">
    <name type="scientific">viral metagenome</name>
    <dbReference type="NCBI Taxonomy" id="1070528"/>
    <lineage>
        <taxon>unclassified sequences</taxon>
        <taxon>metagenomes</taxon>
        <taxon>organismal metagenomes</taxon>
    </lineage>
</organism>
<sequence>MNVWLKMVIDTLHPFRCESGRRLHEHGIIAIVMILTYCAMVFLQLPVPEHFRELVAFIIGLLFGKHHKR</sequence>
<feature type="transmembrane region" description="Helical" evidence="1">
    <location>
        <begin position="26"/>
        <end position="45"/>
    </location>
</feature>
<accession>A0A6H2A1N3</accession>
<keyword evidence="1" id="KW-0472">Membrane</keyword>
<reference evidence="2" key="1">
    <citation type="submission" date="2020-03" db="EMBL/GenBank/DDBJ databases">
        <title>The deep terrestrial virosphere.</title>
        <authorList>
            <person name="Holmfeldt K."/>
            <person name="Nilsson E."/>
            <person name="Simone D."/>
            <person name="Lopez-Fernandez M."/>
            <person name="Wu X."/>
            <person name="de Brujin I."/>
            <person name="Lundin D."/>
            <person name="Andersson A."/>
            <person name="Bertilsson S."/>
            <person name="Dopson M."/>
        </authorList>
    </citation>
    <scope>NUCLEOTIDE SEQUENCE</scope>
    <source>
        <strain evidence="2">TM448A04350</strain>
    </source>
</reference>
<keyword evidence="1" id="KW-0812">Transmembrane</keyword>
<evidence type="ECO:0000313" key="2">
    <source>
        <dbReference type="EMBL" id="QJA54106.1"/>
    </source>
</evidence>
<name>A0A6H2A1N3_9ZZZZ</name>